<evidence type="ECO:0000259" key="6">
    <source>
        <dbReference type="Pfam" id="PF03404"/>
    </source>
</evidence>
<evidence type="ECO:0000256" key="3">
    <source>
        <dbReference type="ARBA" id="ARBA00022723"/>
    </source>
</evidence>
<comment type="caution">
    <text evidence="7">The sequence shown here is derived from an EMBL/GenBank/DDBJ whole genome shotgun (WGS) entry which is preliminary data.</text>
</comment>
<evidence type="ECO:0000256" key="2">
    <source>
        <dbReference type="ARBA" id="ARBA00022505"/>
    </source>
</evidence>
<dbReference type="SUPFAM" id="SSF56524">
    <property type="entry name" value="Oxidoreductase molybdopterin-binding domain"/>
    <property type="match status" value="1"/>
</dbReference>
<dbReference type="GO" id="GO:0043546">
    <property type="term" value="F:molybdopterin cofactor binding"/>
    <property type="evidence" value="ECO:0007669"/>
    <property type="project" value="TreeGrafter"/>
</dbReference>
<evidence type="ECO:0000313" key="7">
    <source>
        <dbReference type="EMBL" id="SAL87685.1"/>
    </source>
</evidence>
<dbReference type="GO" id="GO:0030151">
    <property type="term" value="F:molybdenum ion binding"/>
    <property type="evidence" value="ECO:0007669"/>
    <property type="project" value="InterPro"/>
</dbReference>
<dbReference type="InterPro" id="IPR036374">
    <property type="entry name" value="OxRdtase_Mopterin-bd_sf"/>
</dbReference>
<evidence type="ECO:0000313" key="8">
    <source>
        <dbReference type="Proteomes" id="UP000055019"/>
    </source>
</evidence>
<dbReference type="SUPFAM" id="SSF81296">
    <property type="entry name" value="E set domains"/>
    <property type="match status" value="1"/>
</dbReference>
<reference evidence="7" key="1">
    <citation type="submission" date="2016-01" db="EMBL/GenBank/DDBJ databases">
        <authorList>
            <person name="Peeters C."/>
        </authorList>
    </citation>
    <scope>NUCLEOTIDE SEQUENCE [LARGE SCALE GENOMIC DNA]</scope>
    <source>
        <strain evidence="7">LMG 29317</strain>
    </source>
</reference>
<evidence type="ECO:0000259" key="5">
    <source>
        <dbReference type="Pfam" id="PF00174"/>
    </source>
</evidence>
<organism evidence="7 8">
    <name type="scientific">Caballeronia arvi</name>
    <dbReference type="NCBI Taxonomy" id="1777135"/>
    <lineage>
        <taxon>Bacteria</taxon>
        <taxon>Pseudomonadati</taxon>
        <taxon>Pseudomonadota</taxon>
        <taxon>Betaproteobacteria</taxon>
        <taxon>Burkholderiales</taxon>
        <taxon>Burkholderiaceae</taxon>
        <taxon>Caballeronia</taxon>
    </lineage>
</organism>
<protein>
    <submittedName>
        <fullName evidence="7">Cytochrome C biogenesis protein CcmF</fullName>
    </submittedName>
</protein>
<dbReference type="Pfam" id="PF00174">
    <property type="entry name" value="Oxidored_molyb"/>
    <property type="match status" value="1"/>
</dbReference>
<dbReference type="EMBL" id="FCOM02000099">
    <property type="protein sequence ID" value="SAL87685.1"/>
    <property type="molecule type" value="Genomic_DNA"/>
</dbReference>
<accession>A0A158L362</accession>
<feature type="domain" description="Moybdenum cofactor oxidoreductase dimerisation" evidence="6">
    <location>
        <begin position="287"/>
        <end position="361"/>
    </location>
</feature>
<sequence>MNRRDVSRREMLIRGSAGLTALALLQTSWWTHAFPSRPSEEVVPWLDQPPENPSGGVVENLPRWEDLTSWITPNKSFFRVAHYNKPIIDATAWNLEITGSVKKPVTLTLPAIKALPRQEVVFTLECSGNHGFPWFTSGIGTAKWAGTPLAPLLKQAAVRDQASEVVFWGSDEGVEEVRQIRMPQHFARSMSLTDAMDSNVLLCYEMNGVSLSPSHGFPVRLIAPGWYGIANVKWLKRIEVRQARFMNRFMARDYVTIREEQHNGQTVFAETSVGRALIKSLPARVTRKDGQYQIVGAAWGAPIARVEVKVDDGPWREATIDRSHQAEFAWKIWSVKWENATPGEHKITSRAIDARGNVQPAMDDPRIATKRTYWESNGQVTRRIQLT</sequence>
<dbReference type="Gene3D" id="3.90.420.10">
    <property type="entry name" value="Oxidoreductase, molybdopterin-binding domain"/>
    <property type="match status" value="1"/>
</dbReference>
<dbReference type="InterPro" id="IPR000572">
    <property type="entry name" value="OxRdtase_Mopterin-bd_dom"/>
</dbReference>
<keyword evidence="8" id="KW-1185">Reference proteome</keyword>
<dbReference type="GO" id="GO:0008482">
    <property type="term" value="F:sulfite oxidase activity"/>
    <property type="evidence" value="ECO:0007669"/>
    <property type="project" value="TreeGrafter"/>
</dbReference>
<dbReference type="GO" id="GO:0006790">
    <property type="term" value="P:sulfur compound metabolic process"/>
    <property type="evidence" value="ECO:0007669"/>
    <property type="project" value="TreeGrafter"/>
</dbReference>
<dbReference type="InterPro" id="IPR014756">
    <property type="entry name" value="Ig_E-set"/>
</dbReference>
<dbReference type="OrthoDB" id="9795587at2"/>
<keyword evidence="2" id="KW-0500">Molybdenum</keyword>
<gene>
    <name evidence="7" type="ORF">AWB74_08219</name>
</gene>
<dbReference type="Proteomes" id="UP000055019">
    <property type="component" value="Unassembled WGS sequence"/>
</dbReference>
<dbReference type="Gene3D" id="2.60.40.650">
    <property type="match status" value="1"/>
</dbReference>
<evidence type="ECO:0000256" key="4">
    <source>
        <dbReference type="ARBA" id="ARBA00023002"/>
    </source>
</evidence>
<dbReference type="PRINTS" id="PR00407">
    <property type="entry name" value="EUMOPTERIN"/>
</dbReference>
<dbReference type="PANTHER" id="PTHR19372">
    <property type="entry name" value="SULFITE REDUCTASE"/>
    <property type="match status" value="1"/>
</dbReference>
<dbReference type="CDD" id="cd02110">
    <property type="entry name" value="SO_family_Moco_dimer"/>
    <property type="match status" value="1"/>
</dbReference>
<comment type="cofactor">
    <cofactor evidence="1">
        <name>Mo-molybdopterin</name>
        <dbReference type="ChEBI" id="CHEBI:71302"/>
    </cofactor>
</comment>
<dbReference type="GO" id="GO:0020037">
    <property type="term" value="F:heme binding"/>
    <property type="evidence" value="ECO:0007669"/>
    <property type="project" value="TreeGrafter"/>
</dbReference>
<dbReference type="InterPro" id="IPR005066">
    <property type="entry name" value="MoCF_OxRdtse_dimer"/>
</dbReference>
<evidence type="ECO:0000256" key="1">
    <source>
        <dbReference type="ARBA" id="ARBA00001924"/>
    </source>
</evidence>
<dbReference type="InterPro" id="IPR008335">
    <property type="entry name" value="Mopterin_OxRdtase_euk"/>
</dbReference>
<dbReference type="PANTHER" id="PTHR19372:SF7">
    <property type="entry name" value="SULFITE OXIDASE, MITOCHONDRIAL"/>
    <property type="match status" value="1"/>
</dbReference>
<feature type="domain" description="Oxidoreductase molybdopterin-binding" evidence="5">
    <location>
        <begin position="83"/>
        <end position="246"/>
    </location>
</feature>
<name>A0A158L362_9BURK</name>
<proteinExistence type="predicted"/>
<keyword evidence="3" id="KW-0479">Metal-binding</keyword>
<dbReference type="Pfam" id="PF03404">
    <property type="entry name" value="Mo-co_dimer"/>
    <property type="match status" value="1"/>
</dbReference>
<keyword evidence="4" id="KW-0560">Oxidoreductase</keyword>
<dbReference type="AlphaFoldDB" id="A0A158L362"/>